<dbReference type="CDD" id="cd00276">
    <property type="entry name" value="C2B_Synaptotagmin"/>
    <property type="match status" value="1"/>
</dbReference>
<dbReference type="Gene3D" id="2.60.40.150">
    <property type="entry name" value="C2 domain"/>
    <property type="match status" value="2"/>
</dbReference>
<dbReference type="Proteomes" id="UP000694871">
    <property type="component" value="Unplaced"/>
</dbReference>
<dbReference type="GeneID" id="107113456"/>
<name>A0ABM1K987_GEKJA</name>
<evidence type="ECO:0000256" key="2">
    <source>
        <dbReference type="SAM" id="Phobius"/>
    </source>
</evidence>
<keyword evidence="2" id="KW-0812">Transmembrane</keyword>
<proteinExistence type="inferred from homology"/>
<evidence type="ECO:0000259" key="3">
    <source>
        <dbReference type="PROSITE" id="PS50004"/>
    </source>
</evidence>
<sequence>MTFETSSPELSISSGTPTSARTRLALLLAGRPLEAQQGAFLLRPGSEGKLKRVSLRRSHPGKKKGLHSKIVLSLHLENRAVVLRTLHLLAQKAAWIPAKRFHPSRMFVPLSFTAIRKFPVDFLMPTPPGSLEGSPDLASPLRSKSGQAAVEISKLLPIAKRHRYGTHSSSRLPLRKQNGRLSKISLWRPAEYRPLWGMAFEDHNSPSPIPSQFVIFSFRKGLIGGLAAILLVWLPVQFLLDEHWGVNVQVFLGVGLAVLCFCLLLGCAICWHWRRKRKGKGEACPPHRALVDLGPSLPSQMTAVVIQQQYMEIEGEVLDRPSLELAKSPAISNYDGPPRSLRHSRASLPSIPFPSKLSLSVKPTLNLERRCTISGSSVLGDESHLLSSPVQGANIPRFYTVPRNLSGAGPKPRPHLHFTLFYSKPEAALIVTVIGVSHLPKGFRASRDSYVKVYLLPKFAEPKRTALHKKSLNPEYHEQFHFGHYSLEELQGLTLRFAVYAKGFHNLKDFFIGEVMFPCMQAALEQAVSSAYTQELSTTKTKLKKCLSSQDVSCSPSFSRPKSAGQLFLLLQYQALAGRIKVLVRKAENLARLTRIPGTPDHYVTIRLRHNGKVIDTKETKSIAGCNPVWNAPFLFSIPAGDILEQALLLEFTVMQARLYTRSCAVGKVLIGPDALEMGQLHWKEMCSRGNVESARWHAIQPEGVQPCP</sequence>
<dbReference type="RefSeq" id="XP_015270274.1">
    <property type="nucleotide sequence ID" value="XM_015414788.1"/>
</dbReference>
<organism evidence="4 5">
    <name type="scientific">Gekko japonicus</name>
    <name type="common">Schlegel's Japanese gecko</name>
    <dbReference type="NCBI Taxonomy" id="146911"/>
    <lineage>
        <taxon>Eukaryota</taxon>
        <taxon>Metazoa</taxon>
        <taxon>Chordata</taxon>
        <taxon>Craniata</taxon>
        <taxon>Vertebrata</taxon>
        <taxon>Euteleostomi</taxon>
        <taxon>Lepidosauria</taxon>
        <taxon>Squamata</taxon>
        <taxon>Bifurcata</taxon>
        <taxon>Gekkota</taxon>
        <taxon>Gekkonidae</taxon>
        <taxon>Gekkoninae</taxon>
        <taxon>Gekko</taxon>
    </lineage>
</organism>
<evidence type="ECO:0000256" key="1">
    <source>
        <dbReference type="ARBA" id="ARBA00006996"/>
    </source>
</evidence>
<feature type="domain" description="C2" evidence="3">
    <location>
        <begin position="412"/>
        <end position="532"/>
    </location>
</feature>
<dbReference type="PANTHER" id="PTHR10024">
    <property type="entry name" value="SYNAPTOTAGMIN"/>
    <property type="match status" value="1"/>
</dbReference>
<gene>
    <name evidence="5" type="primary">LOC107113456</name>
</gene>
<feature type="transmembrane region" description="Helical" evidence="2">
    <location>
        <begin position="246"/>
        <end position="271"/>
    </location>
</feature>
<dbReference type="Pfam" id="PF00168">
    <property type="entry name" value="C2"/>
    <property type="match status" value="2"/>
</dbReference>
<feature type="transmembrane region" description="Helical" evidence="2">
    <location>
        <begin position="221"/>
        <end position="240"/>
    </location>
</feature>
<reference evidence="5" key="1">
    <citation type="submission" date="2025-08" db="UniProtKB">
        <authorList>
            <consortium name="RefSeq"/>
        </authorList>
    </citation>
    <scope>IDENTIFICATION</scope>
</reference>
<feature type="domain" description="C2" evidence="3">
    <location>
        <begin position="563"/>
        <end position="698"/>
    </location>
</feature>
<keyword evidence="2" id="KW-0472">Membrane</keyword>
<dbReference type="InterPro" id="IPR000008">
    <property type="entry name" value="C2_dom"/>
</dbReference>
<dbReference type="PROSITE" id="PS50004">
    <property type="entry name" value="C2"/>
    <property type="match status" value="2"/>
</dbReference>
<accession>A0ABM1K987</accession>
<evidence type="ECO:0000313" key="4">
    <source>
        <dbReference type="Proteomes" id="UP000694871"/>
    </source>
</evidence>
<dbReference type="PANTHER" id="PTHR10024:SF351">
    <property type="entry name" value="SYNAPTOTAGMIN-4-LIKE"/>
    <property type="match status" value="1"/>
</dbReference>
<protein>
    <submittedName>
        <fullName evidence="5">Synaptotagmin-6-like</fullName>
    </submittedName>
</protein>
<dbReference type="InterPro" id="IPR035892">
    <property type="entry name" value="C2_domain_sf"/>
</dbReference>
<comment type="similarity">
    <text evidence="1">Belongs to the synaptotagmin family.</text>
</comment>
<keyword evidence="2" id="KW-1133">Transmembrane helix</keyword>
<keyword evidence="4" id="KW-1185">Reference proteome</keyword>
<dbReference type="SMART" id="SM00239">
    <property type="entry name" value="C2"/>
    <property type="match status" value="2"/>
</dbReference>
<evidence type="ECO:0000313" key="5">
    <source>
        <dbReference type="RefSeq" id="XP_015270274.1"/>
    </source>
</evidence>
<dbReference type="SUPFAM" id="SSF49562">
    <property type="entry name" value="C2 domain (Calcium/lipid-binding domain, CaLB)"/>
    <property type="match status" value="2"/>
</dbReference>